<evidence type="ECO:0000313" key="2">
    <source>
        <dbReference type="Proteomes" id="UP001194746"/>
    </source>
</evidence>
<keyword evidence="2" id="KW-1185">Reference proteome</keyword>
<gene>
    <name evidence="1" type="ORF">FE257_000863</name>
</gene>
<evidence type="ECO:0000313" key="1">
    <source>
        <dbReference type="EMBL" id="KAF9884954.1"/>
    </source>
</evidence>
<dbReference type="EMBL" id="VCAU01000107">
    <property type="protein sequence ID" value="KAF9884954.1"/>
    <property type="molecule type" value="Genomic_DNA"/>
</dbReference>
<reference evidence="1" key="2">
    <citation type="submission" date="2020-02" db="EMBL/GenBank/DDBJ databases">
        <authorList>
            <person name="Gilchrist C.L.M."/>
            <person name="Chooi Y.-H."/>
        </authorList>
    </citation>
    <scope>NUCLEOTIDE SEQUENCE</scope>
    <source>
        <strain evidence="1">MST-FP2251</strain>
    </source>
</reference>
<name>A0AAD4GP85_ASPNN</name>
<dbReference type="InterPro" id="IPR036188">
    <property type="entry name" value="FAD/NAD-bd_sf"/>
</dbReference>
<dbReference type="Gene3D" id="3.50.50.60">
    <property type="entry name" value="FAD/NAD(P)-binding domain"/>
    <property type="match status" value="2"/>
</dbReference>
<accession>A0AAD4GP85</accession>
<proteinExistence type="predicted"/>
<protein>
    <submittedName>
        <fullName evidence="1">Uncharacterized protein</fullName>
    </submittedName>
</protein>
<dbReference type="AlphaFoldDB" id="A0AAD4GP85"/>
<comment type="caution">
    <text evidence="1">The sequence shown here is derived from an EMBL/GenBank/DDBJ whole genome shotgun (WGS) entry which is preliminary data.</text>
</comment>
<dbReference type="Proteomes" id="UP001194746">
    <property type="component" value="Unassembled WGS sequence"/>
</dbReference>
<sequence length="129" mass="14017">MDQTLKWKSKGGQTRLVMQIFREAESSGLLAYSLFTPVAAVDQTHQQVTITTNSGAKFTGLSNALGALCMFAPGFATRFQRALQAPQGIITFVSADWADGWHGFIDDAIEQGLRAGVKVGGELRRELKL</sequence>
<organism evidence="1 2">
    <name type="scientific">Aspergillus nanangensis</name>
    <dbReference type="NCBI Taxonomy" id="2582783"/>
    <lineage>
        <taxon>Eukaryota</taxon>
        <taxon>Fungi</taxon>
        <taxon>Dikarya</taxon>
        <taxon>Ascomycota</taxon>
        <taxon>Pezizomycotina</taxon>
        <taxon>Eurotiomycetes</taxon>
        <taxon>Eurotiomycetidae</taxon>
        <taxon>Eurotiales</taxon>
        <taxon>Aspergillaceae</taxon>
        <taxon>Aspergillus</taxon>
        <taxon>Aspergillus subgen. Circumdati</taxon>
    </lineage>
</organism>
<reference evidence="1" key="1">
    <citation type="journal article" date="2019" name="Beilstein J. Org. Chem.">
        <title>Nanangenines: drimane sesquiterpenoids as the dominant metabolite cohort of a novel Australian fungus, Aspergillus nanangensis.</title>
        <authorList>
            <person name="Lacey H.J."/>
            <person name="Gilchrist C.L.M."/>
            <person name="Crombie A."/>
            <person name="Kalaitzis J.A."/>
            <person name="Vuong D."/>
            <person name="Rutledge P.J."/>
            <person name="Turner P."/>
            <person name="Pitt J.I."/>
            <person name="Lacey E."/>
            <person name="Chooi Y.H."/>
            <person name="Piggott A.M."/>
        </authorList>
    </citation>
    <scope>NUCLEOTIDE SEQUENCE</scope>
    <source>
        <strain evidence="1">MST-FP2251</strain>
    </source>
</reference>